<evidence type="ECO:0000256" key="1">
    <source>
        <dbReference type="ARBA" id="ARBA00001164"/>
    </source>
</evidence>
<evidence type="ECO:0000313" key="21">
    <source>
        <dbReference type="Proteomes" id="UP000612746"/>
    </source>
</evidence>
<evidence type="ECO:0000256" key="12">
    <source>
        <dbReference type="ARBA" id="ARBA00023235"/>
    </source>
</evidence>
<comment type="pathway">
    <text evidence="4 16">Amino-acid biosynthesis; L-tryptophan biosynthesis; L-tryptophan from chorismate: step 3/5.</text>
</comment>
<dbReference type="GO" id="GO:0004049">
    <property type="term" value="F:anthranilate synthase activity"/>
    <property type="evidence" value="ECO:0007669"/>
    <property type="project" value="UniProtKB-UniRule"/>
</dbReference>
<keyword evidence="8 16" id="KW-0210">Decarboxylase</keyword>
<evidence type="ECO:0000313" key="20">
    <source>
        <dbReference type="EMBL" id="KAG2186998.1"/>
    </source>
</evidence>
<keyword evidence="11 16" id="KW-0057">Aromatic amino acid biosynthesis</keyword>
<dbReference type="SUPFAM" id="SSF52317">
    <property type="entry name" value="Class I glutamine amidotransferase-like"/>
    <property type="match status" value="1"/>
</dbReference>
<dbReference type="InterPro" id="IPR017926">
    <property type="entry name" value="GATASE"/>
</dbReference>
<evidence type="ECO:0000256" key="8">
    <source>
        <dbReference type="ARBA" id="ARBA00022793"/>
    </source>
</evidence>
<keyword evidence="10" id="KW-0315">Glutamine amidotransferase</keyword>
<evidence type="ECO:0000256" key="13">
    <source>
        <dbReference type="ARBA" id="ARBA00023239"/>
    </source>
</evidence>
<comment type="pathway">
    <text evidence="5 16">Amino-acid biosynthesis; L-tryptophan biosynthesis; L-tryptophan from chorismate: step 4/5.</text>
</comment>
<dbReference type="NCBIfam" id="NF001377">
    <property type="entry name" value="PRK00278.2-4"/>
    <property type="match status" value="1"/>
</dbReference>
<dbReference type="InterPro" id="IPR006221">
    <property type="entry name" value="TrpG/PapA_dom"/>
</dbReference>
<dbReference type="HAMAP" id="MF_00134_B">
    <property type="entry name" value="IGPS_B"/>
    <property type="match status" value="1"/>
</dbReference>
<dbReference type="Pfam" id="PF00218">
    <property type="entry name" value="IGPS"/>
    <property type="match status" value="1"/>
</dbReference>
<evidence type="ECO:0000256" key="11">
    <source>
        <dbReference type="ARBA" id="ARBA00023141"/>
    </source>
</evidence>
<dbReference type="InterPro" id="IPR016302">
    <property type="entry name" value="Anthranilate_synth_II"/>
</dbReference>
<dbReference type="CDD" id="cd00331">
    <property type="entry name" value="IGPS"/>
    <property type="match status" value="1"/>
</dbReference>
<dbReference type="OrthoDB" id="524799at2759"/>
<comment type="caution">
    <text evidence="20">The sequence shown here is derived from an EMBL/GenBank/DDBJ whole genome shotgun (WGS) entry which is preliminary data.</text>
</comment>
<dbReference type="InterPro" id="IPR001240">
    <property type="entry name" value="PRAI_dom"/>
</dbReference>
<dbReference type="EC" id="5.3.1.24" evidence="16"/>
<dbReference type="PRINTS" id="PR00096">
    <property type="entry name" value="GATASE"/>
</dbReference>
<dbReference type="FunFam" id="3.20.20.70:FF:000136">
    <property type="entry name" value="Multifunctional tryptophan biosynthesis protein"/>
    <property type="match status" value="1"/>
</dbReference>
<dbReference type="GO" id="GO:0000162">
    <property type="term" value="P:L-tryptophan biosynthetic process"/>
    <property type="evidence" value="ECO:0007669"/>
    <property type="project" value="UniProtKB-UniRule"/>
</dbReference>
<organism evidence="20 21">
    <name type="scientific">Umbelopsis vinacea</name>
    <dbReference type="NCBI Taxonomy" id="44442"/>
    <lineage>
        <taxon>Eukaryota</taxon>
        <taxon>Fungi</taxon>
        <taxon>Fungi incertae sedis</taxon>
        <taxon>Mucoromycota</taxon>
        <taxon>Mucoromycotina</taxon>
        <taxon>Umbelopsidomycetes</taxon>
        <taxon>Umbelopsidales</taxon>
        <taxon>Umbelopsidaceae</taxon>
        <taxon>Umbelopsis</taxon>
    </lineage>
</organism>
<dbReference type="InterPro" id="IPR001468">
    <property type="entry name" value="Indole-3-GlycerolPSynthase_CS"/>
</dbReference>
<dbReference type="Pfam" id="PF00697">
    <property type="entry name" value="PRAI"/>
    <property type="match status" value="1"/>
</dbReference>
<evidence type="ECO:0000256" key="5">
    <source>
        <dbReference type="ARBA" id="ARBA00004696"/>
    </source>
</evidence>
<keyword evidence="14" id="KW-0511">Multifunctional enzyme</keyword>
<sequence length="757" mass="82035">MTTVLIDNYDSFTWNVYQYFSSLGANVVVFRNDKITIEEIEALNPRNIVISPGPGHPSTDAGVSRAAIRHFAGKIPIFGICLGQQCMFEVFGGTVSYAGEIFHGKISSISHDAKGIFKTVPQNINVTRYHSLAGVVDTVPEDLEVTARTDNGIIMAVRHKEYVIEGVQFHPESILCEYGKTMIQNFLNMKSGLWKDNLESGVTPPKPAAVNGGPAAETKPQVAKPSVLNKIYQQRALDVDAAKAIPGQSPEDLRKLIALHVAPPLIDFVARVKQSPLALMAEVKRASPSKGNIDLTVNAAEQAIKYAQAGANVISVLTEPKWFRGSLTDMRLVRDALASIPNRPAILRKDFVLDTYQILEARLYGADTVLLIVAMLNDSLLQELYNFSKSLGMEPLVEVNNDEEMSRALALGAKVIGVNNRNLHNFDVDMQTTSRLAEMVPEGTVLAALSGITGRKDVEIYVEQGVGAVLVGESLMRAEDPKKFVADLLGLEKKSETPSSANKSVQKAPLVKICGVKTVEAALTAAEAGADFIGLIFAKSKRQVSIEDAHAIIKAVREKIPLTTDVNNADDDQLPRDWFAAHAQLVEKAAKKPMFVGVFLNQSVEHMNHVATTLNLDFIQLHGTESAEISRYLPVPTIKAFHIDSETFSTMQIPNITQPGYNALALLDAKVPHLSAEHQGGQGISFDWSIARTVVEAPSSNKFPILLAGGLTPDNVAEAVVAVGPWAVDVSSGVETDGVKDLEKIKAFITNAKSVKV</sequence>
<dbReference type="FunFam" id="3.40.50.880:FF:000031">
    <property type="entry name" value="Multifunctional tryptophan biosynthesis protein"/>
    <property type="match status" value="1"/>
</dbReference>
<evidence type="ECO:0000256" key="9">
    <source>
        <dbReference type="ARBA" id="ARBA00022822"/>
    </source>
</evidence>
<dbReference type="CDD" id="cd00405">
    <property type="entry name" value="PRAI"/>
    <property type="match status" value="1"/>
</dbReference>
<evidence type="ECO:0000259" key="18">
    <source>
        <dbReference type="Pfam" id="PF00218"/>
    </source>
</evidence>
<dbReference type="HAMAP" id="MF_00135">
    <property type="entry name" value="PRAI"/>
    <property type="match status" value="1"/>
</dbReference>
<evidence type="ECO:0000256" key="6">
    <source>
        <dbReference type="ARBA" id="ARBA00004873"/>
    </source>
</evidence>
<dbReference type="Proteomes" id="UP000612746">
    <property type="component" value="Unassembled WGS sequence"/>
</dbReference>
<feature type="domain" description="N-(5'phosphoribosyl) anthranilate isomerase (PRAI)" evidence="19">
    <location>
        <begin position="570"/>
        <end position="750"/>
    </location>
</feature>
<keyword evidence="9 16" id="KW-0822">Tryptophan biosynthesis</keyword>
<dbReference type="PROSITE" id="PS51273">
    <property type="entry name" value="GATASE_TYPE_1"/>
    <property type="match status" value="1"/>
</dbReference>
<comment type="catalytic activity">
    <reaction evidence="1 16">
        <text>N-(5-phospho-beta-D-ribosyl)anthranilate = 1-(2-carboxyphenylamino)-1-deoxy-D-ribulose 5-phosphate</text>
        <dbReference type="Rhea" id="RHEA:21540"/>
        <dbReference type="ChEBI" id="CHEBI:18277"/>
        <dbReference type="ChEBI" id="CHEBI:58613"/>
        <dbReference type="EC" id="5.3.1.24"/>
    </reaction>
</comment>
<evidence type="ECO:0000256" key="10">
    <source>
        <dbReference type="ARBA" id="ARBA00022962"/>
    </source>
</evidence>
<dbReference type="UniPathway" id="UPA00035">
    <property type="reaction ID" value="UER00040"/>
</dbReference>
<comment type="function">
    <text evidence="3 16">Trifunctional enzyme bearing the Gln amidotransferase (GATase) domain of anthranilate synthase, indole-glycerolphosphate synthase, and phosphoribosylanthranilate isomerase activities.</text>
</comment>
<evidence type="ECO:0000256" key="16">
    <source>
        <dbReference type="PIRNR" id="PIRNR001382"/>
    </source>
</evidence>
<dbReference type="SUPFAM" id="SSF51366">
    <property type="entry name" value="Ribulose-phoshate binding barrel"/>
    <property type="match status" value="2"/>
</dbReference>
<keyword evidence="13 16" id="KW-0456">Lyase</keyword>
<comment type="catalytic activity">
    <reaction evidence="15 16">
        <text>chorismate + L-glutamine = anthranilate + pyruvate + L-glutamate + H(+)</text>
        <dbReference type="Rhea" id="RHEA:21732"/>
        <dbReference type="ChEBI" id="CHEBI:15361"/>
        <dbReference type="ChEBI" id="CHEBI:15378"/>
        <dbReference type="ChEBI" id="CHEBI:16567"/>
        <dbReference type="ChEBI" id="CHEBI:29748"/>
        <dbReference type="ChEBI" id="CHEBI:29985"/>
        <dbReference type="ChEBI" id="CHEBI:58359"/>
        <dbReference type="EC" id="4.1.3.27"/>
    </reaction>
</comment>
<keyword evidence="12 16" id="KW-0413">Isomerase</keyword>
<keyword evidence="21" id="KW-1185">Reference proteome</keyword>
<name>A0A8H7UP86_9FUNG</name>
<evidence type="ECO:0000256" key="14">
    <source>
        <dbReference type="ARBA" id="ARBA00023268"/>
    </source>
</evidence>
<dbReference type="NCBIfam" id="TIGR00566">
    <property type="entry name" value="trpG_papA"/>
    <property type="match status" value="1"/>
</dbReference>
<dbReference type="InterPro" id="IPR029062">
    <property type="entry name" value="Class_I_gatase-like"/>
</dbReference>
<evidence type="ECO:0000256" key="2">
    <source>
        <dbReference type="ARBA" id="ARBA00001633"/>
    </source>
</evidence>
<dbReference type="PRINTS" id="PR00097">
    <property type="entry name" value="ANTSNTHASEII"/>
</dbReference>
<protein>
    <recommendedName>
        <fullName evidence="16">Multifunctional tryptophan biosynthesis protein</fullName>
    </recommendedName>
    <domain>
        <recommendedName>
            <fullName evidence="16">Anthranilate synthase component 2</fullName>
            <shortName evidence="16">AS</shortName>
            <ecNumber evidence="16">4.1.3.27</ecNumber>
        </recommendedName>
        <alternativeName>
            <fullName evidence="16">Anthranilate synthase, glutamine amidotransferase component</fullName>
        </alternativeName>
    </domain>
    <domain>
        <recommendedName>
            <fullName evidence="16">Indole-3-glycerol phosphate synthase</fullName>
            <shortName evidence="16">IGPS</shortName>
            <ecNumber evidence="16">4.1.1.48</ecNumber>
        </recommendedName>
    </domain>
    <domain>
        <recommendedName>
            <fullName evidence="16">N-(5'-phosphoribosyl)anthranilate isomerase</fullName>
            <shortName evidence="16">PRAI</shortName>
            <ecNumber evidence="16">5.3.1.24</ecNumber>
        </recommendedName>
    </domain>
</protein>
<dbReference type="PROSITE" id="PS00614">
    <property type="entry name" value="IGPS"/>
    <property type="match status" value="1"/>
</dbReference>
<evidence type="ECO:0000259" key="19">
    <source>
        <dbReference type="Pfam" id="PF00697"/>
    </source>
</evidence>
<feature type="domain" description="Glutamine amidotransferase" evidence="17">
    <location>
        <begin position="4"/>
        <end position="187"/>
    </location>
</feature>
<dbReference type="Gene3D" id="3.40.50.880">
    <property type="match status" value="1"/>
</dbReference>
<dbReference type="InterPro" id="IPR011060">
    <property type="entry name" value="RibuloseP-bd_barrel"/>
</dbReference>
<gene>
    <name evidence="20" type="ORF">INT44_003226</name>
</gene>
<dbReference type="EC" id="4.1.3.27" evidence="16"/>
<evidence type="ECO:0000256" key="7">
    <source>
        <dbReference type="ARBA" id="ARBA00022605"/>
    </source>
</evidence>
<dbReference type="Pfam" id="PF00117">
    <property type="entry name" value="GATase"/>
    <property type="match status" value="1"/>
</dbReference>
<evidence type="ECO:0000256" key="4">
    <source>
        <dbReference type="ARBA" id="ARBA00004664"/>
    </source>
</evidence>
<evidence type="ECO:0000256" key="15">
    <source>
        <dbReference type="ARBA" id="ARBA00047683"/>
    </source>
</evidence>
<dbReference type="PANTHER" id="PTHR43418:SF4">
    <property type="entry name" value="MULTIFUNCTIONAL TRYPTOPHAN BIOSYNTHESIS PROTEIN"/>
    <property type="match status" value="1"/>
</dbReference>
<dbReference type="GO" id="GO:0004640">
    <property type="term" value="F:phosphoribosylanthranilate isomerase activity"/>
    <property type="evidence" value="ECO:0007669"/>
    <property type="project" value="UniProtKB-UniRule"/>
</dbReference>
<evidence type="ECO:0000256" key="3">
    <source>
        <dbReference type="ARBA" id="ARBA00003272"/>
    </source>
</evidence>
<dbReference type="EMBL" id="JAEPRA010000004">
    <property type="protein sequence ID" value="KAG2186998.1"/>
    <property type="molecule type" value="Genomic_DNA"/>
</dbReference>
<accession>A0A8H7UP86</accession>
<dbReference type="GO" id="GO:0004425">
    <property type="term" value="F:indole-3-glycerol-phosphate synthase activity"/>
    <property type="evidence" value="ECO:0007669"/>
    <property type="project" value="UniProtKB-UniRule"/>
</dbReference>
<reference evidence="20" key="1">
    <citation type="submission" date="2020-12" db="EMBL/GenBank/DDBJ databases">
        <title>Metabolic potential, ecology and presence of endohyphal bacteria is reflected in genomic diversity of Mucoromycotina.</title>
        <authorList>
            <person name="Muszewska A."/>
            <person name="Okrasinska A."/>
            <person name="Steczkiewicz K."/>
            <person name="Drgas O."/>
            <person name="Orlowska M."/>
            <person name="Perlinska-Lenart U."/>
            <person name="Aleksandrzak-Piekarczyk T."/>
            <person name="Szatraj K."/>
            <person name="Zielenkiewicz U."/>
            <person name="Pilsyk S."/>
            <person name="Malc E."/>
            <person name="Mieczkowski P."/>
            <person name="Kruszewska J.S."/>
            <person name="Biernat P."/>
            <person name="Pawlowska J."/>
        </authorList>
    </citation>
    <scope>NUCLEOTIDE SEQUENCE</scope>
    <source>
        <strain evidence="20">WA0000051536</strain>
    </source>
</reference>
<dbReference type="AlphaFoldDB" id="A0A8H7UP86"/>
<dbReference type="InterPro" id="IPR013785">
    <property type="entry name" value="Aldolase_TIM"/>
</dbReference>
<comment type="catalytic activity">
    <reaction evidence="2 16">
        <text>1-(2-carboxyphenylamino)-1-deoxy-D-ribulose 5-phosphate + H(+) = (1S,2R)-1-C-(indol-3-yl)glycerol 3-phosphate + CO2 + H2O</text>
        <dbReference type="Rhea" id="RHEA:23476"/>
        <dbReference type="ChEBI" id="CHEBI:15377"/>
        <dbReference type="ChEBI" id="CHEBI:15378"/>
        <dbReference type="ChEBI" id="CHEBI:16526"/>
        <dbReference type="ChEBI" id="CHEBI:58613"/>
        <dbReference type="ChEBI" id="CHEBI:58866"/>
        <dbReference type="EC" id="4.1.1.48"/>
    </reaction>
</comment>
<dbReference type="GO" id="GO:0005829">
    <property type="term" value="C:cytosol"/>
    <property type="evidence" value="ECO:0007669"/>
    <property type="project" value="TreeGrafter"/>
</dbReference>
<comment type="pathway">
    <text evidence="6 16">Amino-acid biosynthesis; L-tryptophan biosynthesis; L-tryptophan from chorismate: step 1/5.</text>
</comment>
<feature type="domain" description="Indole-3-glycerol phosphate synthase" evidence="18">
    <location>
        <begin position="228"/>
        <end position="488"/>
    </location>
</feature>
<dbReference type="CDD" id="cd01743">
    <property type="entry name" value="GATase1_Anthranilate_Synthase"/>
    <property type="match status" value="1"/>
</dbReference>
<dbReference type="PIRSF" id="PIRSF001382">
    <property type="entry name" value="TrpG-trpC-trpF"/>
    <property type="match status" value="1"/>
</dbReference>
<dbReference type="InterPro" id="IPR013798">
    <property type="entry name" value="Indole-3-glycerol_P_synth_dom"/>
</dbReference>
<evidence type="ECO:0000259" key="17">
    <source>
        <dbReference type="Pfam" id="PF00117"/>
    </source>
</evidence>
<keyword evidence="7 16" id="KW-0028">Amino-acid biosynthesis</keyword>
<proteinExistence type="inferred from homology"/>
<dbReference type="PANTHER" id="PTHR43418">
    <property type="entry name" value="MULTIFUNCTIONAL TRYPTOPHAN BIOSYNTHESIS PROTEIN-RELATED"/>
    <property type="match status" value="1"/>
</dbReference>
<dbReference type="PRINTS" id="PR00099">
    <property type="entry name" value="CPSGATASE"/>
</dbReference>
<dbReference type="InterPro" id="IPR050472">
    <property type="entry name" value="Anth_synth/Amidotransfase"/>
</dbReference>
<dbReference type="Gene3D" id="3.20.20.70">
    <property type="entry name" value="Aldolase class I"/>
    <property type="match status" value="2"/>
</dbReference>
<dbReference type="EC" id="4.1.1.48" evidence="16"/>